<comment type="caution">
    <text evidence="1">The sequence shown here is derived from an EMBL/GenBank/DDBJ whole genome shotgun (WGS) entry which is preliminary data.</text>
</comment>
<dbReference type="EMBL" id="CAVNYO010000399">
    <property type="protein sequence ID" value="CAK5273977.1"/>
    <property type="molecule type" value="Genomic_DNA"/>
</dbReference>
<organism evidence="1 2">
    <name type="scientific">Mycena citricolor</name>
    <dbReference type="NCBI Taxonomy" id="2018698"/>
    <lineage>
        <taxon>Eukaryota</taxon>
        <taxon>Fungi</taxon>
        <taxon>Dikarya</taxon>
        <taxon>Basidiomycota</taxon>
        <taxon>Agaricomycotina</taxon>
        <taxon>Agaricomycetes</taxon>
        <taxon>Agaricomycetidae</taxon>
        <taxon>Agaricales</taxon>
        <taxon>Marasmiineae</taxon>
        <taxon>Mycenaceae</taxon>
        <taxon>Mycena</taxon>
    </lineage>
</organism>
<evidence type="ECO:0000313" key="2">
    <source>
        <dbReference type="Proteomes" id="UP001295794"/>
    </source>
</evidence>
<sequence>MKRPSTIHADLPWSNVPPSIRFDCSANAASFPRSPALARDLRVSCPHMKTRRMICQASNSTVDCCKKCKDVRKHILLDIQDRSCSVIQVAPAYWRT</sequence>
<accession>A0AAD2HH37</accession>
<evidence type="ECO:0000313" key="1">
    <source>
        <dbReference type="EMBL" id="CAK5273977.1"/>
    </source>
</evidence>
<keyword evidence="2" id="KW-1185">Reference proteome</keyword>
<dbReference type="AlphaFoldDB" id="A0AAD2HH37"/>
<gene>
    <name evidence="1" type="ORF">MYCIT1_LOCUS20846</name>
</gene>
<protein>
    <submittedName>
        <fullName evidence="1">Uncharacterized protein</fullName>
    </submittedName>
</protein>
<dbReference type="Proteomes" id="UP001295794">
    <property type="component" value="Unassembled WGS sequence"/>
</dbReference>
<proteinExistence type="predicted"/>
<name>A0AAD2HH37_9AGAR</name>
<reference evidence="1" key="1">
    <citation type="submission" date="2023-11" db="EMBL/GenBank/DDBJ databases">
        <authorList>
            <person name="De Vega J J."/>
            <person name="De Vega J J."/>
        </authorList>
    </citation>
    <scope>NUCLEOTIDE SEQUENCE</scope>
</reference>